<dbReference type="EMBL" id="JAAALK010000288">
    <property type="protein sequence ID" value="KAG8051660.1"/>
    <property type="molecule type" value="Genomic_DNA"/>
</dbReference>
<reference evidence="2" key="2">
    <citation type="submission" date="2021-02" db="EMBL/GenBank/DDBJ databases">
        <authorList>
            <person name="Kimball J.A."/>
            <person name="Haas M.W."/>
            <person name="Macchietto M."/>
            <person name="Kono T."/>
            <person name="Duquette J."/>
            <person name="Shao M."/>
        </authorList>
    </citation>
    <scope>NUCLEOTIDE SEQUENCE</scope>
    <source>
        <tissue evidence="2">Fresh leaf tissue</tissue>
    </source>
</reference>
<feature type="compositionally biased region" description="Basic and acidic residues" evidence="1">
    <location>
        <begin position="70"/>
        <end position="86"/>
    </location>
</feature>
<gene>
    <name evidence="2" type="ORF">GUJ93_ZPchr0001g29878</name>
</gene>
<feature type="region of interest" description="Disordered" evidence="1">
    <location>
        <begin position="70"/>
        <end position="128"/>
    </location>
</feature>
<feature type="compositionally biased region" description="Low complexity" evidence="1">
    <location>
        <begin position="89"/>
        <end position="100"/>
    </location>
</feature>
<accession>A0A8J5V5T3</accession>
<name>A0A8J5V5T3_ZIZPA</name>
<evidence type="ECO:0000313" key="3">
    <source>
        <dbReference type="Proteomes" id="UP000729402"/>
    </source>
</evidence>
<dbReference type="Proteomes" id="UP000729402">
    <property type="component" value="Unassembled WGS sequence"/>
</dbReference>
<organism evidence="2 3">
    <name type="scientific">Zizania palustris</name>
    <name type="common">Northern wild rice</name>
    <dbReference type="NCBI Taxonomy" id="103762"/>
    <lineage>
        <taxon>Eukaryota</taxon>
        <taxon>Viridiplantae</taxon>
        <taxon>Streptophyta</taxon>
        <taxon>Embryophyta</taxon>
        <taxon>Tracheophyta</taxon>
        <taxon>Spermatophyta</taxon>
        <taxon>Magnoliopsida</taxon>
        <taxon>Liliopsida</taxon>
        <taxon>Poales</taxon>
        <taxon>Poaceae</taxon>
        <taxon>BOP clade</taxon>
        <taxon>Oryzoideae</taxon>
        <taxon>Oryzeae</taxon>
        <taxon>Zizaniinae</taxon>
        <taxon>Zizania</taxon>
    </lineage>
</organism>
<protein>
    <submittedName>
        <fullName evidence="2">Uncharacterized protein</fullName>
    </submittedName>
</protein>
<feature type="region of interest" description="Disordered" evidence="1">
    <location>
        <begin position="1"/>
        <end position="55"/>
    </location>
</feature>
<sequence length="128" mass="13226">MEPMGCSFFSGQQRRRGSGLPATRQTGAAAKRAGHAVEEGRGGTVSGLGGGARQRSMVAAEVRCRARVEEEACGKEQRGPSRERKAALHGSLHSAGASRAARGRDTVAKVRLGAGRRRGASGEAAASR</sequence>
<keyword evidence="3" id="KW-1185">Reference proteome</keyword>
<dbReference type="AlphaFoldDB" id="A0A8J5V5T3"/>
<evidence type="ECO:0000256" key="1">
    <source>
        <dbReference type="SAM" id="MobiDB-lite"/>
    </source>
</evidence>
<evidence type="ECO:0000313" key="2">
    <source>
        <dbReference type="EMBL" id="KAG8051660.1"/>
    </source>
</evidence>
<comment type="caution">
    <text evidence="2">The sequence shown here is derived from an EMBL/GenBank/DDBJ whole genome shotgun (WGS) entry which is preliminary data.</text>
</comment>
<reference evidence="2" key="1">
    <citation type="journal article" date="2021" name="bioRxiv">
        <title>Whole Genome Assembly and Annotation of Northern Wild Rice, Zizania palustris L., Supports a Whole Genome Duplication in the Zizania Genus.</title>
        <authorList>
            <person name="Haas M."/>
            <person name="Kono T."/>
            <person name="Macchietto M."/>
            <person name="Millas R."/>
            <person name="McGilp L."/>
            <person name="Shao M."/>
            <person name="Duquette J."/>
            <person name="Hirsch C.N."/>
            <person name="Kimball J."/>
        </authorList>
    </citation>
    <scope>NUCLEOTIDE SEQUENCE</scope>
    <source>
        <tissue evidence="2">Fresh leaf tissue</tissue>
    </source>
</reference>
<proteinExistence type="predicted"/>
<feature type="compositionally biased region" description="Gly residues" evidence="1">
    <location>
        <begin position="42"/>
        <end position="52"/>
    </location>
</feature>